<organism evidence="1">
    <name type="scientific">Siphoviridae sp. ctDtx1</name>
    <dbReference type="NCBI Taxonomy" id="2825391"/>
    <lineage>
        <taxon>Viruses</taxon>
        <taxon>Duplodnaviria</taxon>
        <taxon>Heunggongvirae</taxon>
        <taxon>Uroviricota</taxon>
        <taxon>Caudoviricetes</taxon>
    </lineage>
</organism>
<protein>
    <submittedName>
        <fullName evidence="1">Minor capsid protein</fullName>
    </submittedName>
</protein>
<dbReference type="InterPro" id="IPR021080">
    <property type="entry name" value="Minor_capsid_protein"/>
</dbReference>
<proteinExistence type="predicted"/>
<dbReference type="Pfam" id="PF11114">
    <property type="entry name" value="Minor_capsid_2"/>
    <property type="match status" value="1"/>
</dbReference>
<evidence type="ECO:0000313" key="1">
    <source>
        <dbReference type="EMBL" id="DAE09604.1"/>
    </source>
</evidence>
<sequence length="119" mass="13743">MATNVRIKMDNTGKILLKRYLNKDGQAQEKFTKECAKWMNNYVPYDHGGLKDIRVEIKKDKVIYDSDYAKKQYYTNKGLGKEGNSVGGLRGKFWDKRMWNDRGNDVVKSIAQFVGGRAK</sequence>
<dbReference type="EMBL" id="BK015489">
    <property type="protein sequence ID" value="DAE09604.1"/>
    <property type="molecule type" value="Genomic_DNA"/>
</dbReference>
<name>A0A8S5PTM6_9CAUD</name>
<reference evidence="1" key="1">
    <citation type="journal article" date="2021" name="Proc. Natl. Acad. Sci. U.S.A.">
        <title>A Catalog of Tens of Thousands of Viruses from Human Metagenomes Reveals Hidden Associations with Chronic Diseases.</title>
        <authorList>
            <person name="Tisza M.J."/>
            <person name="Buck C.B."/>
        </authorList>
    </citation>
    <scope>NUCLEOTIDE SEQUENCE</scope>
    <source>
        <strain evidence="1">CtDtx1</strain>
    </source>
</reference>
<accession>A0A8S5PTM6</accession>